<reference evidence="1 2" key="1">
    <citation type="journal article" date="2013" name="PLoS Genet.">
        <title>Comparative genome structure, secondary metabolite, and effector coding capacity across Cochliobolus pathogens.</title>
        <authorList>
            <person name="Condon B.J."/>
            <person name="Leng Y."/>
            <person name="Wu D."/>
            <person name="Bushley K.E."/>
            <person name="Ohm R.A."/>
            <person name="Otillar R."/>
            <person name="Martin J."/>
            <person name="Schackwitz W."/>
            <person name="Grimwood J."/>
            <person name="MohdZainudin N."/>
            <person name="Xue C."/>
            <person name="Wang R."/>
            <person name="Manning V.A."/>
            <person name="Dhillon B."/>
            <person name="Tu Z.J."/>
            <person name="Steffenson B.J."/>
            <person name="Salamov A."/>
            <person name="Sun H."/>
            <person name="Lowry S."/>
            <person name="LaButti K."/>
            <person name="Han J."/>
            <person name="Copeland A."/>
            <person name="Lindquist E."/>
            <person name="Barry K."/>
            <person name="Schmutz J."/>
            <person name="Baker S.E."/>
            <person name="Ciuffetti L.M."/>
            <person name="Grigoriev I.V."/>
            <person name="Zhong S."/>
            <person name="Turgeon B.G."/>
        </authorList>
    </citation>
    <scope>NUCLEOTIDE SEQUENCE [LARGE SCALE GENOMIC DNA]</scope>
    <source>
        <strain evidence="1 2">ATCC 44560</strain>
    </source>
</reference>
<dbReference type="OrthoDB" id="3762912at2759"/>
<gene>
    <name evidence="1" type="ORF">COCMIDRAFT_30493</name>
</gene>
<protein>
    <submittedName>
        <fullName evidence="1">Uncharacterized protein</fullName>
    </submittedName>
</protein>
<dbReference type="Proteomes" id="UP000054032">
    <property type="component" value="Unassembled WGS sequence"/>
</dbReference>
<name>W6ZA65_COCMI</name>
<dbReference type="RefSeq" id="XP_007692884.1">
    <property type="nucleotide sequence ID" value="XM_007694694.1"/>
</dbReference>
<dbReference type="EMBL" id="KI964152">
    <property type="protein sequence ID" value="EUC40606.1"/>
    <property type="molecule type" value="Genomic_DNA"/>
</dbReference>
<dbReference type="AlphaFoldDB" id="W6ZA65"/>
<accession>W6ZA65</accession>
<dbReference type="GeneID" id="19121690"/>
<dbReference type="HOGENOM" id="CLU_1102623_0_0_1"/>
<dbReference type="eggNOG" id="ENOG502SZTK">
    <property type="taxonomic scope" value="Eukaryota"/>
</dbReference>
<evidence type="ECO:0000313" key="2">
    <source>
        <dbReference type="Proteomes" id="UP000054032"/>
    </source>
</evidence>
<dbReference type="KEGG" id="bor:COCMIDRAFT_30493"/>
<sequence>MSGKLNQEEYEALHEHNVIERIDPPPKRKISLSYLSPSLIALPDLVYPASLVSVEALEFIGLNRDTAQRIFDNLKSAQIDDQEDEEEAELPSFVREHLTQRNIKFGNLPTADALTSIVLTTNTITAILNPEFREVFGTETPFYWAFDTLRMRFNHVLLVEDKIKKSAERALLAKRQREQPNVKDLFGGKEVLSSQSSGMTRSGIRAGSFHLPRASARNTLHLGLINVRHRRHRKQGNFLLCLYQFSATNSQR</sequence>
<proteinExistence type="predicted"/>
<keyword evidence="2" id="KW-1185">Reference proteome</keyword>
<evidence type="ECO:0000313" key="1">
    <source>
        <dbReference type="EMBL" id="EUC40606.1"/>
    </source>
</evidence>
<organism evidence="1 2">
    <name type="scientific">Bipolaris oryzae ATCC 44560</name>
    <dbReference type="NCBI Taxonomy" id="930090"/>
    <lineage>
        <taxon>Eukaryota</taxon>
        <taxon>Fungi</taxon>
        <taxon>Dikarya</taxon>
        <taxon>Ascomycota</taxon>
        <taxon>Pezizomycotina</taxon>
        <taxon>Dothideomycetes</taxon>
        <taxon>Pleosporomycetidae</taxon>
        <taxon>Pleosporales</taxon>
        <taxon>Pleosporineae</taxon>
        <taxon>Pleosporaceae</taxon>
        <taxon>Bipolaris</taxon>
    </lineage>
</organism>
<dbReference type="STRING" id="930090.W6ZA65"/>